<dbReference type="OrthoDB" id="3177877at2"/>
<feature type="coiled-coil region" evidence="1">
    <location>
        <begin position="216"/>
        <end position="364"/>
    </location>
</feature>
<dbReference type="RefSeq" id="WP_092284763.1">
    <property type="nucleotide sequence ID" value="NZ_FOPJ01000004.1"/>
</dbReference>
<evidence type="ECO:0000313" key="5">
    <source>
        <dbReference type="Proteomes" id="UP000199065"/>
    </source>
</evidence>
<sequence length="899" mass="100255">MIIHRLEIKNVRGIKHLVLDDLPEEGIVLITGENESGKSSIQDAFRALINDFHGSAKKDVKSLQSRSPGAGQESPEMALDATMGEYRVQLRKKFLRGASSELTITPLDGGPARTATGRDSDDQFKELLEKHTDENLREALFVRQEDVANQIAASGILCVTQALAAQSHVAPDADSEDLKLAFSDELMQRVTEEYKKYYTAKTGAENSTFKGYRKQLEDAIDQRIQCENKVKSLDNALRVIEKNEPAIQELIAGKPELEARRKALEEAVQKCAAVAAEAEKAKEKFTQRSADFQRAKKDFDDRLALKQDLKKREEALQAKKAELEKLNEDSEKFLAQQQALEKALSEAKDKTTQADDKLRQARRNNHRAELVVRHADLHSVVTKANDLDTQRKNLKVPATQIEAEDLDALTEAQQNLSIQQHYHAMSSARLDIRGPQGSRVRVDGEARELLEDNTEVLLREGTSVELGDFHLTYRAGRDKDGNALGDSREELEKAERSFADLLEKYGVSDLAGAREAHRAYREYQDQSSSLDQRIKDILPAGSTLDELSQELAQLTAQLSEGEDLAGAHLDLDKSRALRDQASQELEEADKAAEEATQGREDAQKALDDLMASSEQEARVRAQAEVDTLSSALEEEQERAALKEKEIPLSQLEENSKDAALAMEAAKTLWEEAEKQRDAADLTGTSEQLKAAENKLKNRQHRQEKLEEQLYEARGVISTGEGDQEVLEAARVEEDRARAALEDIEAKASAVKLLYEVLTKYYGQARDAYAAPFQARFNELARLVFGKDVDFHLDQALMAAERTLNNTTFEIADLSGGAKEQIALLERLTVAMLIEEKDRVPMFIDDALGNTDAQRLESMALALNKVGEKRQIFVLTCFPERFDAVSAEKTVNMGDVSRIG</sequence>
<dbReference type="Proteomes" id="UP000199065">
    <property type="component" value="Unassembled WGS sequence"/>
</dbReference>
<reference evidence="4 5" key="1">
    <citation type="submission" date="2016-10" db="EMBL/GenBank/DDBJ databases">
        <authorList>
            <person name="de Groot N.N."/>
        </authorList>
    </citation>
    <scope>NUCLEOTIDE SEQUENCE [LARGE SCALE GENOMIC DNA]</scope>
    <source>
        <strain>J11</strain>
        <strain evidence="5">PG 39</strain>
    </source>
</reference>
<feature type="domain" description="Endonuclease GajA/Old nuclease/RecF-like AAA" evidence="3">
    <location>
        <begin position="1"/>
        <end position="375"/>
    </location>
</feature>
<dbReference type="STRING" id="185761.SAMN05660282_00838"/>
<keyword evidence="4" id="KW-0269">Exonuclease</keyword>
<proteinExistence type="predicted"/>
<dbReference type="InterPro" id="IPR027417">
    <property type="entry name" value="P-loop_NTPase"/>
</dbReference>
<gene>
    <name evidence="4" type="ORF">SAMN05660282_00838</name>
</gene>
<keyword evidence="4" id="KW-0540">Nuclease</keyword>
<keyword evidence="1" id="KW-0175">Coiled coil</keyword>
<evidence type="ECO:0000256" key="2">
    <source>
        <dbReference type="SAM" id="MobiDB-lite"/>
    </source>
</evidence>
<accession>A0A1I2RRP7</accession>
<name>A0A1I2RRP7_9CORY</name>
<keyword evidence="4" id="KW-0378">Hydrolase</keyword>
<dbReference type="GO" id="GO:0004527">
    <property type="term" value="F:exonuclease activity"/>
    <property type="evidence" value="ECO:0007669"/>
    <property type="project" value="UniProtKB-KW"/>
</dbReference>
<dbReference type="EMBL" id="FOPJ01000004">
    <property type="protein sequence ID" value="SFG42773.1"/>
    <property type="molecule type" value="Genomic_DNA"/>
</dbReference>
<keyword evidence="5" id="KW-1185">Reference proteome</keyword>
<dbReference type="PANTHER" id="PTHR41259:SF1">
    <property type="entry name" value="DOUBLE-STRAND BREAK REPAIR RAD50 ATPASE, PUTATIVE-RELATED"/>
    <property type="match status" value="1"/>
</dbReference>
<dbReference type="SUPFAM" id="SSF52540">
    <property type="entry name" value="P-loop containing nucleoside triphosphate hydrolases"/>
    <property type="match status" value="2"/>
</dbReference>
<evidence type="ECO:0000256" key="1">
    <source>
        <dbReference type="SAM" id="Coils"/>
    </source>
</evidence>
<evidence type="ECO:0000259" key="3">
    <source>
        <dbReference type="Pfam" id="PF13175"/>
    </source>
</evidence>
<protein>
    <submittedName>
        <fullName evidence="4">DNA repair exonuclease SbcCD ATPase subunit</fullName>
    </submittedName>
</protein>
<organism evidence="4 5">
    <name type="scientific">Corynebacterium spheniscorum</name>
    <dbReference type="NCBI Taxonomy" id="185761"/>
    <lineage>
        <taxon>Bacteria</taxon>
        <taxon>Bacillati</taxon>
        <taxon>Actinomycetota</taxon>
        <taxon>Actinomycetes</taxon>
        <taxon>Mycobacteriales</taxon>
        <taxon>Corynebacteriaceae</taxon>
        <taxon>Corynebacterium</taxon>
    </lineage>
</organism>
<dbReference type="InterPro" id="IPR041685">
    <property type="entry name" value="AAA_GajA/Old/RecF-like"/>
</dbReference>
<dbReference type="PANTHER" id="PTHR41259">
    <property type="entry name" value="DOUBLE-STRAND BREAK REPAIR RAD50 ATPASE, PUTATIVE-RELATED"/>
    <property type="match status" value="1"/>
</dbReference>
<feature type="region of interest" description="Disordered" evidence="2">
    <location>
        <begin position="579"/>
        <end position="602"/>
    </location>
</feature>
<dbReference type="Pfam" id="PF13175">
    <property type="entry name" value="AAA_15"/>
    <property type="match status" value="1"/>
</dbReference>
<dbReference type="AlphaFoldDB" id="A0A1I2RRP7"/>
<evidence type="ECO:0000313" key="4">
    <source>
        <dbReference type="EMBL" id="SFG42773.1"/>
    </source>
</evidence>
<feature type="compositionally biased region" description="Basic and acidic residues" evidence="2">
    <location>
        <begin position="588"/>
        <end position="602"/>
    </location>
</feature>
<dbReference type="Gene3D" id="3.40.50.300">
    <property type="entry name" value="P-loop containing nucleotide triphosphate hydrolases"/>
    <property type="match status" value="2"/>
</dbReference>